<evidence type="ECO:0000313" key="1">
    <source>
        <dbReference type="EMBL" id="GAA1977545.1"/>
    </source>
</evidence>
<reference evidence="2" key="1">
    <citation type="journal article" date="2019" name="Int. J. Syst. Evol. Microbiol.">
        <title>The Global Catalogue of Microorganisms (GCM) 10K type strain sequencing project: providing services to taxonomists for standard genome sequencing and annotation.</title>
        <authorList>
            <consortium name="The Broad Institute Genomics Platform"/>
            <consortium name="The Broad Institute Genome Sequencing Center for Infectious Disease"/>
            <person name="Wu L."/>
            <person name="Ma J."/>
        </authorList>
    </citation>
    <scope>NUCLEOTIDE SEQUENCE [LARGE SCALE GENOMIC DNA]</scope>
    <source>
        <strain evidence="2">JCM 15309</strain>
    </source>
</reference>
<dbReference type="Gene3D" id="1.20.1270.210">
    <property type="match status" value="1"/>
</dbReference>
<protein>
    <recommendedName>
        <fullName evidence="3">Phage portal protein</fullName>
    </recommendedName>
</protein>
<evidence type="ECO:0008006" key="3">
    <source>
        <dbReference type="Google" id="ProtNLM"/>
    </source>
</evidence>
<dbReference type="RefSeq" id="WP_344048610.1">
    <property type="nucleotide sequence ID" value="NZ_BAAAPB010000008.1"/>
</dbReference>
<dbReference type="Gene3D" id="3.40.140.120">
    <property type="match status" value="1"/>
</dbReference>
<name>A0ABP5DBZ9_9ACTN</name>
<sequence>MGFWSRLVAGDPVVPALSEDHHAPQFAIDETSVPASFFGLPSYSSTVALAPRIDRRSALQVPAVKRARDLIATTLATLPIDLIGPDRLKVSSSLLEQPELGRPRSVTMAELYADLLFDQHAWWRVIGFDWRGFPARVQRVDPTCITIQPDKRVFVTSAGHYGQVTEWVPDSELIHFESPNEPLLVAGARAIRTALMLDDAARRYADGAPPLDYFTPADGVDPGDDEDIVGILDAWQAARQTRSTGYVPAALKYNLGGWNPEQLQLADARQHAVLEIARVAGVDAEDLGVSTTSRTYFNAFDRKQARIQDTLRGYMVSVEERLSMGDVTPRGYTAKTNLSDFLRSDDLTRFQAYALGLQVGAYADKNDVRDAEGKPPLEGDASVAPGALAASLASVAEIEKARTDQKPEAIRG</sequence>
<gene>
    <name evidence="1" type="ORF">GCM10009798_43460</name>
</gene>
<dbReference type="Proteomes" id="UP001500571">
    <property type="component" value="Unassembled WGS sequence"/>
</dbReference>
<keyword evidence="2" id="KW-1185">Reference proteome</keyword>
<dbReference type="Gene3D" id="3.30.1120.70">
    <property type="match status" value="1"/>
</dbReference>
<dbReference type="EMBL" id="BAAAPB010000008">
    <property type="protein sequence ID" value="GAA1977545.1"/>
    <property type="molecule type" value="Genomic_DNA"/>
</dbReference>
<comment type="caution">
    <text evidence="1">The sequence shown here is derived from an EMBL/GenBank/DDBJ whole genome shotgun (WGS) entry which is preliminary data.</text>
</comment>
<dbReference type="InterPro" id="IPR006944">
    <property type="entry name" value="Phage/GTA_portal"/>
</dbReference>
<evidence type="ECO:0000313" key="2">
    <source>
        <dbReference type="Proteomes" id="UP001500571"/>
    </source>
</evidence>
<dbReference type="Pfam" id="PF04860">
    <property type="entry name" value="Phage_portal"/>
    <property type="match status" value="1"/>
</dbReference>
<accession>A0ABP5DBZ9</accession>
<proteinExistence type="predicted"/>
<organism evidence="1 2">
    <name type="scientific">Nocardioides panacihumi</name>
    <dbReference type="NCBI Taxonomy" id="400774"/>
    <lineage>
        <taxon>Bacteria</taxon>
        <taxon>Bacillati</taxon>
        <taxon>Actinomycetota</taxon>
        <taxon>Actinomycetes</taxon>
        <taxon>Propionibacteriales</taxon>
        <taxon>Nocardioidaceae</taxon>
        <taxon>Nocardioides</taxon>
    </lineage>
</organism>